<comment type="pathway">
    <text evidence="1 8">Amino-acid biosynthesis; L-tryptophan biosynthesis; L-tryptophan from chorismate: step 5/5.</text>
</comment>
<evidence type="ECO:0000256" key="8">
    <source>
        <dbReference type="HAMAP-Rule" id="MF_00131"/>
    </source>
</evidence>
<dbReference type="GO" id="GO:0004834">
    <property type="term" value="F:tryptophan synthase activity"/>
    <property type="evidence" value="ECO:0007669"/>
    <property type="project" value="UniProtKB-UniRule"/>
</dbReference>
<dbReference type="InterPro" id="IPR002028">
    <property type="entry name" value="Trp_synthase_suA"/>
</dbReference>
<dbReference type="RefSeq" id="WP_029334167.1">
    <property type="nucleotide sequence ID" value="NZ_UGGP01000001.1"/>
</dbReference>
<dbReference type="CDD" id="cd04724">
    <property type="entry name" value="Tryptophan_synthase_alpha"/>
    <property type="match status" value="1"/>
</dbReference>
<feature type="active site" description="Proton acceptor" evidence="8">
    <location>
        <position position="46"/>
    </location>
</feature>
<dbReference type="InterPro" id="IPR018204">
    <property type="entry name" value="Trp_synthase_alpha_AS"/>
</dbReference>
<feature type="active site" description="Proton acceptor" evidence="8">
    <location>
        <position position="57"/>
    </location>
</feature>
<dbReference type="PANTHER" id="PTHR43406">
    <property type="entry name" value="TRYPTOPHAN SYNTHASE, ALPHA CHAIN"/>
    <property type="match status" value="1"/>
</dbReference>
<dbReference type="OrthoDB" id="9804578at2"/>
<dbReference type="InterPro" id="IPR011060">
    <property type="entry name" value="RibuloseP-bd_barrel"/>
</dbReference>
<proteinExistence type="inferred from homology"/>
<gene>
    <name evidence="8 10" type="primary">trpA</name>
    <name evidence="10" type="ORF">NCTC13163_00340</name>
</gene>
<evidence type="ECO:0000256" key="3">
    <source>
        <dbReference type="ARBA" id="ARBA00022605"/>
    </source>
</evidence>
<dbReference type="PROSITE" id="PS00167">
    <property type="entry name" value="TRP_SYNTHASE_ALPHA"/>
    <property type="match status" value="1"/>
</dbReference>
<evidence type="ECO:0000256" key="5">
    <source>
        <dbReference type="ARBA" id="ARBA00023141"/>
    </source>
</evidence>
<sequence length="258" mass="27568">MRLDEAIRERSEGTAFVPYIMAGDGGLDNLIPTIERLEAMGATAIELGIPFSDPVADGPVIEAAGMRALAEGVTLAQVLDRLIEGTRRFSVPIVLMTYLNPVFRFGVQPFFERAAACGVSGVIIPDLPFEESLELFAETDRHGVAVIPLVTLTSSAQRVETILNQTEGFVYAVTLKGTTGKADVFPDELLGHLQALTARSPVPVLAGFGVHLAEQVRVLGEACDGVVVGSFIVEALHEGRDEEVAALIRAAKTVDTKR</sequence>
<dbReference type="EC" id="4.2.1.20" evidence="8"/>
<name>A0A377FQ84_9BACL</name>
<dbReference type="AlphaFoldDB" id="A0A377FQ84"/>
<dbReference type="Proteomes" id="UP000254060">
    <property type="component" value="Unassembled WGS sequence"/>
</dbReference>
<keyword evidence="5 8" id="KW-0057">Aromatic amino acid biosynthesis</keyword>
<dbReference type="SUPFAM" id="SSF51366">
    <property type="entry name" value="Ribulose-phoshate binding barrel"/>
    <property type="match status" value="1"/>
</dbReference>
<dbReference type="PANTHER" id="PTHR43406:SF1">
    <property type="entry name" value="TRYPTOPHAN SYNTHASE ALPHA CHAIN, CHLOROPLASTIC"/>
    <property type="match status" value="1"/>
</dbReference>
<comment type="catalytic activity">
    <reaction evidence="7 8">
        <text>(1S,2R)-1-C-(indol-3-yl)glycerol 3-phosphate + L-serine = D-glyceraldehyde 3-phosphate + L-tryptophan + H2O</text>
        <dbReference type="Rhea" id="RHEA:10532"/>
        <dbReference type="ChEBI" id="CHEBI:15377"/>
        <dbReference type="ChEBI" id="CHEBI:33384"/>
        <dbReference type="ChEBI" id="CHEBI:57912"/>
        <dbReference type="ChEBI" id="CHEBI:58866"/>
        <dbReference type="ChEBI" id="CHEBI:59776"/>
        <dbReference type="EC" id="4.2.1.20"/>
    </reaction>
</comment>
<comment type="subunit">
    <text evidence="2 8">Tetramer of two alpha and two beta chains.</text>
</comment>
<evidence type="ECO:0000256" key="2">
    <source>
        <dbReference type="ARBA" id="ARBA00011270"/>
    </source>
</evidence>
<dbReference type="Gene3D" id="3.20.20.70">
    <property type="entry name" value="Aldolase class I"/>
    <property type="match status" value="1"/>
</dbReference>
<comment type="similarity">
    <text evidence="8 9">Belongs to the TrpA family.</text>
</comment>
<evidence type="ECO:0000313" key="11">
    <source>
        <dbReference type="Proteomes" id="UP000254060"/>
    </source>
</evidence>
<dbReference type="NCBIfam" id="TIGR00262">
    <property type="entry name" value="trpA"/>
    <property type="match status" value="1"/>
</dbReference>
<accession>A0A377FQ84</accession>
<dbReference type="HAMAP" id="MF_00131">
    <property type="entry name" value="Trp_synth_alpha"/>
    <property type="match status" value="1"/>
</dbReference>
<dbReference type="InterPro" id="IPR013785">
    <property type="entry name" value="Aldolase_TIM"/>
</dbReference>
<evidence type="ECO:0000256" key="1">
    <source>
        <dbReference type="ARBA" id="ARBA00004733"/>
    </source>
</evidence>
<comment type="function">
    <text evidence="8">The alpha subunit is responsible for the aldol cleavage of indoleglycerol phosphate to indole and glyceraldehyde 3-phosphate.</text>
</comment>
<dbReference type="EMBL" id="UGGP01000001">
    <property type="protein sequence ID" value="STO06997.1"/>
    <property type="molecule type" value="Genomic_DNA"/>
</dbReference>
<keyword evidence="4 8" id="KW-0822">Tryptophan biosynthesis</keyword>
<keyword evidence="6 8" id="KW-0456">Lyase</keyword>
<reference evidence="10 11" key="1">
    <citation type="submission" date="2018-06" db="EMBL/GenBank/DDBJ databases">
        <authorList>
            <consortium name="Pathogen Informatics"/>
            <person name="Doyle S."/>
        </authorList>
    </citation>
    <scope>NUCLEOTIDE SEQUENCE [LARGE SCALE GENOMIC DNA]</scope>
    <source>
        <strain evidence="10 11">NCTC13163</strain>
    </source>
</reference>
<dbReference type="GO" id="GO:0005829">
    <property type="term" value="C:cytosol"/>
    <property type="evidence" value="ECO:0007669"/>
    <property type="project" value="TreeGrafter"/>
</dbReference>
<dbReference type="STRING" id="1397694.GCA_000702585_00858"/>
<evidence type="ECO:0000256" key="9">
    <source>
        <dbReference type="RuleBase" id="RU003662"/>
    </source>
</evidence>
<organism evidence="10 11">
    <name type="scientific">Exiguobacterium aurantiacum</name>
    <dbReference type="NCBI Taxonomy" id="33987"/>
    <lineage>
        <taxon>Bacteria</taxon>
        <taxon>Bacillati</taxon>
        <taxon>Bacillota</taxon>
        <taxon>Bacilli</taxon>
        <taxon>Bacillales</taxon>
        <taxon>Bacillales Family XII. Incertae Sedis</taxon>
        <taxon>Exiguobacterium</taxon>
    </lineage>
</organism>
<dbReference type="SMR" id="A0A377FQ84"/>
<evidence type="ECO:0000256" key="4">
    <source>
        <dbReference type="ARBA" id="ARBA00022822"/>
    </source>
</evidence>
<evidence type="ECO:0000256" key="6">
    <source>
        <dbReference type="ARBA" id="ARBA00023239"/>
    </source>
</evidence>
<keyword evidence="3 8" id="KW-0028">Amino-acid biosynthesis</keyword>
<protein>
    <recommendedName>
        <fullName evidence="8">Tryptophan synthase alpha chain</fullName>
        <ecNumber evidence="8">4.2.1.20</ecNumber>
    </recommendedName>
</protein>
<dbReference type="Pfam" id="PF00290">
    <property type="entry name" value="Trp_syntA"/>
    <property type="match status" value="1"/>
</dbReference>
<evidence type="ECO:0000313" key="10">
    <source>
        <dbReference type="EMBL" id="STO06997.1"/>
    </source>
</evidence>
<evidence type="ECO:0000256" key="7">
    <source>
        <dbReference type="ARBA" id="ARBA00049047"/>
    </source>
</evidence>
<dbReference type="UniPathway" id="UPA00035">
    <property type="reaction ID" value="UER00044"/>
</dbReference>